<dbReference type="InterPro" id="IPR036641">
    <property type="entry name" value="HPT_dom_sf"/>
</dbReference>
<feature type="domain" description="HPt" evidence="3">
    <location>
        <begin position="11"/>
        <end position="116"/>
    </location>
</feature>
<keyword evidence="1" id="KW-0902">Two-component regulatory system</keyword>
<protein>
    <submittedName>
        <fullName evidence="4">Hpt domain-containing protein</fullName>
    </submittedName>
</protein>
<evidence type="ECO:0000313" key="5">
    <source>
        <dbReference type="Proteomes" id="UP001560685"/>
    </source>
</evidence>
<evidence type="ECO:0000313" key="4">
    <source>
        <dbReference type="EMBL" id="MEX6634050.1"/>
    </source>
</evidence>
<dbReference type="PROSITE" id="PS50894">
    <property type="entry name" value="HPT"/>
    <property type="match status" value="1"/>
</dbReference>
<gene>
    <name evidence="4" type="ORF">ABFZ84_10870</name>
</gene>
<dbReference type="RefSeq" id="WP_369314042.1">
    <property type="nucleotide sequence ID" value="NZ_JBEHZE010000001.1"/>
</dbReference>
<dbReference type="EMBL" id="JBEHZE010000001">
    <property type="protein sequence ID" value="MEX6634050.1"/>
    <property type="molecule type" value="Genomic_DNA"/>
</dbReference>
<feature type="modified residue" description="Phosphohistidine" evidence="2">
    <location>
        <position position="54"/>
    </location>
</feature>
<comment type="caution">
    <text evidence="4">The sequence shown here is derived from an EMBL/GenBank/DDBJ whole genome shotgun (WGS) entry which is preliminary data.</text>
</comment>
<evidence type="ECO:0000259" key="3">
    <source>
        <dbReference type="PROSITE" id="PS50894"/>
    </source>
</evidence>
<reference evidence="4 5" key="1">
    <citation type="submission" date="2024-05" db="EMBL/GenBank/DDBJ databases">
        <title>Three bacterial strains, DH-69, EH-24, and ECK-19 isolated from coastal sediments.</title>
        <authorList>
            <person name="Ye Y.-Q."/>
            <person name="Du Z.-J."/>
        </authorList>
    </citation>
    <scope>NUCLEOTIDE SEQUENCE [LARGE SCALE GENOMIC DNA]</scope>
    <source>
        <strain evidence="4 5">ECK-19</strain>
    </source>
</reference>
<sequence length="116" mass="13013">MTKQMIDLAHLEKYVSDDVTLRDEILAIFVEQIHALLSQFEAQQDDESWKNTAHTLKGASRGVGAWKIGDLCEQAEKIIGDDSAKEEAREAFLVSLRQLATATIEECQRLKEPVIA</sequence>
<proteinExistence type="predicted"/>
<dbReference type="InterPro" id="IPR008207">
    <property type="entry name" value="Sig_transdc_His_kin_Hpt_dom"/>
</dbReference>
<dbReference type="Pfam" id="PF01627">
    <property type="entry name" value="Hpt"/>
    <property type="match status" value="1"/>
</dbReference>
<dbReference type="Gene3D" id="1.20.120.160">
    <property type="entry name" value="HPT domain"/>
    <property type="match status" value="1"/>
</dbReference>
<organism evidence="4 5">
    <name type="scientific">Hyphococcus lacteus</name>
    <dbReference type="NCBI Taxonomy" id="3143536"/>
    <lineage>
        <taxon>Bacteria</taxon>
        <taxon>Pseudomonadati</taxon>
        <taxon>Pseudomonadota</taxon>
        <taxon>Alphaproteobacteria</taxon>
        <taxon>Parvularculales</taxon>
        <taxon>Parvularculaceae</taxon>
        <taxon>Hyphococcus</taxon>
    </lineage>
</organism>
<accession>A0ABV3Z5G2</accession>
<keyword evidence="2" id="KW-0597">Phosphoprotein</keyword>
<dbReference type="CDD" id="cd00088">
    <property type="entry name" value="HPT"/>
    <property type="match status" value="1"/>
</dbReference>
<keyword evidence="5" id="KW-1185">Reference proteome</keyword>
<dbReference type="Proteomes" id="UP001560685">
    <property type="component" value="Unassembled WGS sequence"/>
</dbReference>
<evidence type="ECO:0000256" key="2">
    <source>
        <dbReference type="PROSITE-ProRule" id="PRU00110"/>
    </source>
</evidence>
<name>A0ABV3Z5G2_9PROT</name>
<evidence type="ECO:0000256" key="1">
    <source>
        <dbReference type="ARBA" id="ARBA00023012"/>
    </source>
</evidence>
<dbReference type="SUPFAM" id="SSF47226">
    <property type="entry name" value="Histidine-containing phosphotransfer domain, HPT domain"/>
    <property type="match status" value="1"/>
</dbReference>